<keyword evidence="9" id="KW-0812">Transmembrane</keyword>
<feature type="transmembrane region" description="Helical" evidence="9">
    <location>
        <begin position="6"/>
        <end position="27"/>
    </location>
</feature>
<evidence type="ECO:0000256" key="3">
    <source>
        <dbReference type="ARBA" id="ARBA00022448"/>
    </source>
</evidence>
<dbReference type="GO" id="GO:0005744">
    <property type="term" value="C:TIM23 mitochondrial import inner membrane translocase complex"/>
    <property type="evidence" value="ECO:0007669"/>
    <property type="project" value="InterPro"/>
</dbReference>
<name>A0A6T8NDE5_HEMAN</name>
<evidence type="ECO:0000256" key="7">
    <source>
        <dbReference type="ARBA" id="ARBA00023128"/>
    </source>
</evidence>
<evidence type="ECO:0000256" key="2">
    <source>
        <dbReference type="ARBA" id="ARBA00008817"/>
    </source>
</evidence>
<keyword evidence="8 9" id="KW-0472">Membrane</keyword>
<keyword evidence="6" id="KW-0811">Translocation</keyword>
<keyword evidence="3" id="KW-0813">Transport</keyword>
<comment type="subcellular location">
    <subcellularLocation>
        <location evidence="1">Mitochondrion inner membrane</location>
        <topology evidence="1">Peripheral membrane protein</topology>
    </subcellularLocation>
</comment>
<gene>
    <name evidence="10" type="ORF">HAND1043_LOCUS17375</name>
</gene>
<dbReference type="PANTHER" id="PTHR12388:SF0">
    <property type="entry name" value="MITOCHONDRIAL IMPORT INNER MEMBRANE TRANSLOCASE SUBUNIT TIM16"/>
    <property type="match status" value="1"/>
</dbReference>
<dbReference type="AlphaFoldDB" id="A0A6T8NDE5"/>
<organism evidence="10">
    <name type="scientific">Hemiselmis andersenii</name>
    <name type="common">Cryptophyte alga</name>
    <dbReference type="NCBI Taxonomy" id="464988"/>
    <lineage>
        <taxon>Eukaryota</taxon>
        <taxon>Cryptophyceae</taxon>
        <taxon>Cryptomonadales</taxon>
        <taxon>Hemiselmidaceae</taxon>
        <taxon>Hemiselmis</taxon>
    </lineage>
</organism>
<sequence>MAPLPPVIAAILRVAAVATPIVGRAFIDAYRQAMINAAANGAKAGAFKAQRMSLDEAAKILNIKIPPQDGDVVERSTTIYEANDPEKGGSKYIQEKVDLARRILLEKFPDQGGASKEAPKE</sequence>
<evidence type="ECO:0000256" key="9">
    <source>
        <dbReference type="SAM" id="Phobius"/>
    </source>
</evidence>
<keyword evidence="4" id="KW-0999">Mitochondrion inner membrane</keyword>
<dbReference type="EMBL" id="HBFK01028555">
    <property type="protein sequence ID" value="CAD8750869.1"/>
    <property type="molecule type" value="Transcribed_RNA"/>
</dbReference>
<accession>A0A6T8NDE5</accession>
<evidence type="ECO:0000256" key="8">
    <source>
        <dbReference type="ARBA" id="ARBA00023136"/>
    </source>
</evidence>
<evidence type="ECO:0000256" key="4">
    <source>
        <dbReference type="ARBA" id="ARBA00022792"/>
    </source>
</evidence>
<dbReference type="Gene3D" id="1.10.287.110">
    <property type="entry name" value="DnaJ domain"/>
    <property type="match status" value="1"/>
</dbReference>
<protein>
    <recommendedName>
        <fullName evidence="11">Presequence translocated-associated motor subunit PAM16</fullName>
    </recommendedName>
</protein>
<evidence type="ECO:0000256" key="5">
    <source>
        <dbReference type="ARBA" id="ARBA00022927"/>
    </source>
</evidence>
<dbReference type="InterPro" id="IPR036869">
    <property type="entry name" value="J_dom_sf"/>
</dbReference>
<comment type="similarity">
    <text evidence="2">Belongs to the TIM16/PAM16 family.</text>
</comment>
<evidence type="ECO:0008006" key="11">
    <source>
        <dbReference type="Google" id="ProtNLM"/>
    </source>
</evidence>
<evidence type="ECO:0000256" key="6">
    <source>
        <dbReference type="ARBA" id="ARBA00023010"/>
    </source>
</evidence>
<dbReference type="InterPro" id="IPR005341">
    <property type="entry name" value="Tim16"/>
</dbReference>
<keyword evidence="7" id="KW-0496">Mitochondrion</keyword>
<evidence type="ECO:0000256" key="1">
    <source>
        <dbReference type="ARBA" id="ARBA00004637"/>
    </source>
</evidence>
<proteinExistence type="inferred from homology"/>
<dbReference type="GO" id="GO:0030150">
    <property type="term" value="P:protein import into mitochondrial matrix"/>
    <property type="evidence" value="ECO:0007669"/>
    <property type="project" value="InterPro"/>
</dbReference>
<reference evidence="10" key="1">
    <citation type="submission" date="2021-01" db="EMBL/GenBank/DDBJ databases">
        <authorList>
            <person name="Corre E."/>
            <person name="Pelletier E."/>
            <person name="Niang G."/>
            <person name="Scheremetjew M."/>
            <person name="Finn R."/>
            <person name="Kale V."/>
            <person name="Holt S."/>
            <person name="Cochrane G."/>
            <person name="Meng A."/>
            <person name="Brown T."/>
            <person name="Cohen L."/>
        </authorList>
    </citation>
    <scope>NUCLEOTIDE SEQUENCE</scope>
    <source>
        <strain evidence="10">CCMP441</strain>
    </source>
</reference>
<keyword evidence="9" id="KW-1133">Transmembrane helix</keyword>
<dbReference type="Pfam" id="PF03656">
    <property type="entry name" value="Pam16"/>
    <property type="match status" value="1"/>
</dbReference>
<keyword evidence="5" id="KW-0653">Protein transport</keyword>
<dbReference type="PANTHER" id="PTHR12388">
    <property type="entry name" value="MITOCHONDRIA ASSOCIATED GRANULOCYTE MACROPHAGE CSF SIGNALING MOLECULE"/>
    <property type="match status" value="1"/>
</dbReference>
<evidence type="ECO:0000313" key="10">
    <source>
        <dbReference type="EMBL" id="CAD8750869.1"/>
    </source>
</evidence>